<dbReference type="InterPro" id="IPR007504">
    <property type="entry name" value="H/ACA_rnp_Gar1/Naf1"/>
</dbReference>
<dbReference type="Proteomes" id="UP000076532">
    <property type="component" value="Unassembled WGS sequence"/>
</dbReference>
<name>A0A166NR02_9AGAM</name>
<keyword evidence="6" id="KW-0597">Phosphoprotein</keyword>
<feature type="compositionally biased region" description="Polar residues" evidence="9">
    <location>
        <begin position="290"/>
        <end position="303"/>
    </location>
</feature>
<dbReference type="Gene3D" id="2.40.10.230">
    <property type="entry name" value="Probable tRNA pseudouridine synthase domain"/>
    <property type="match status" value="1"/>
</dbReference>
<keyword evidence="4" id="KW-0690">Ribosome biogenesis</keyword>
<dbReference type="InterPro" id="IPR009000">
    <property type="entry name" value="Transl_B-barrel_sf"/>
</dbReference>
<dbReference type="InterPro" id="IPR038664">
    <property type="entry name" value="Gar1/Naf1_Cbf5-bd_sf"/>
</dbReference>
<evidence type="ECO:0000256" key="7">
    <source>
        <dbReference type="ARBA" id="ARBA00022884"/>
    </source>
</evidence>
<comment type="subcellular location">
    <subcellularLocation>
        <location evidence="1">Nucleus</location>
    </subcellularLocation>
</comment>
<dbReference type="EMBL" id="KV417521">
    <property type="protein sequence ID" value="KZP25289.1"/>
    <property type="molecule type" value="Genomic_DNA"/>
</dbReference>
<keyword evidence="5" id="KW-0698">rRNA processing</keyword>
<dbReference type="PANTHER" id="PTHR31633:SF1">
    <property type="entry name" value="H_ACA RIBONUCLEOPROTEIN COMPLEX NON-CORE SUBUNIT NAF1"/>
    <property type="match status" value="1"/>
</dbReference>
<gene>
    <name evidence="10" type="ORF">FIBSPDRAFT_734236</name>
</gene>
<dbReference type="PANTHER" id="PTHR31633">
    <property type="entry name" value="H/ACA RIBONUCLEOPROTEIN COMPLEX NON-CORE SUBUNIT NAF1"/>
    <property type="match status" value="1"/>
</dbReference>
<dbReference type="GO" id="GO:0001522">
    <property type="term" value="P:pseudouridine synthesis"/>
    <property type="evidence" value="ECO:0007669"/>
    <property type="project" value="InterPro"/>
</dbReference>
<evidence type="ECO:0000313" key="10">
    <source>
        <dbReference type="EMBL" id="KZP25289.1"/>
    </source>
</evidence>
<feature type="compositionally biased region" description="Acidic residues" evidence="9">
    <location>
        <begin position="82"/>
        <end position="94"/>
    </location>
</feature>
<evidence type="ECO:0000256" key="8">
    <source>
        <dbReference type="ARBA" id="ARBA00023242"/>
    </source>
</evidence>
<feature type="region of interest" description="Disordered" evidence="9">
    <location>
        <begin position="27"/>
        <end position="96"/>
    </location>
</feature>
<dbReference type="GO" id="GO:0005732">
    <property type="term" value="C:sno(s)RNA-containing ribonucleoprotein complex"/>
    <property type="evidence" value="ECO:0007669"/>
    <property type="project" value="InterPro"/>
</dbReference>
<feature type="compositionally biased region" description="Polar residues" evidence="9">
    <location>
        <begin position="559"/>
        <end position="569"/>
    </location>
</feature>
<feature type="region of interest" description="Disordered" evidence="9">
    <location>
        <begin position="558"/>
        <end position="600"/>
    </location>
</feature>
<dbReference type="InterPro" id="IPR040309">
    <property type="entry name" value="Naf1"/>
</dbReference>
<feature type="compositionally biased region" description="Polar residues" evidence="9">
    <location>
        <begin position="465"/>
        <end position="481"/>
    </location>
</feature>
<feature type="compositionally biased region" description="Gly residues" evidence="9">
    <location>
        <begin position="586"/>
        <end position="600"/>
    </location>
</feature>
<proteinExistence type="inferred from homology"/>
<evidence type="ECO:0000256" key="6">
    <source>
        <dbReference type="ARBA" id="ARBA00022553"/>
    </source>
</evidence>
<dbReference type="OrthoDB" id="21550at2759"/>
<dbReference type="GO" id="GO:0003723">
    <property type="term" value="F:RNA binding"/>
    <property type="evidence" value="ECO:0007669"/>
    <property type="project" value="UniProtKB-KW"/>
</dbReference>
<sequence length="600" mass="65342">MSAFKLPVSVPQDLLLIQDLVGEIQPAHTPPLSVKIDEDEDIGSSGSECDSENEVAADLTCKNEDSDIELPPKDVVPSDSSSDSDSDSDSDASDDVVGRKFVDEDLEEEAGPAAATSTYFHTKNEVLEVEPVVPTVEEVGPDEVLEAVGEILSVVGNVVIVKGLAAGLPGRASDRALDTDTLLVFDDRKVLGFIYETFGPTSQPMYQVKFSQKFALDPEKVKPLRQVFHLPNRSNFVFLSQIKQWKGSDASNVHDEEPGDDELEFSDDEQEATFKSQKKRKRGESRAGSVASSRHATPNPSQMRDQDMIDDALLSASAYAERGPYDVDFNAPGPSSRPAPIPYDDPYSTEYSAEVPDEPEPSPTGPKDSDKAEQRMPYHQSPGEERPSRGAGRGRGRGRGRGGNDRPDNRRDSGARGRGRGRGWGDRGRGSPGGHHGHEPYQHNAPQSPERGRESAGGHHRREPYQQNESQAPPRSMSPTSLAIARATGQFGAPNVDGIAQHAAQDHAGPWQHTPQPPQAQPQYNFGMQQPFVQPHINPRFASQFGMNFGYAQPPYYPQNAQYGANQNPPRGPDADRNWTDEWTVYGGGRDGSAGGDRTS</sequence>
<organism evidence="10 11">
    <name type="scientific">Athelia psychrophila</name>
    <dbReference type="NCBI Taxonomy" id="1759441"/>
    <lineage>
        <taxon>Eukaryota</taxon>
        <taxon>Fungi</taxon>
        <taxon>Dikarya</taxon>
        <taxon>Basidiomycota</taxon>
        <taxon>Agaricomycotina</taxon>
        <taxon>Agaricomycetes</taxon>
        <taxon>Agaricomycetidae</taxon>
        <taxon>Atheliales</taxon>
        <taxon>Atheliaceae</taxon>
        <taxon>Athelia</taxon>
    </lineage>
</organism>
<evidence type="ECO:0000256" key="2">
    <source>
        <dbReference type="ARBA" id="ARBA00009801"/>
    </source>
</evidence>
<dbReference type="STRING" id="436010.A0A166NR02"/>
<protein>
    <recommendedName>
        <fullName evidence="3">H/ACA ribonucleoprotein complex non-core subunit NAF1</fullName>
    </recommendedName>
</protein>
<dbReference type="Pfam" id="PF04410">
    <property type="entry name" value="Gar1"/>
    <property type="match status" value="1"/>
</dbReference>
<comment type="similarity">
    <text evidence="2">Belongs to the NAF1 family.</text>
</comment>
<feature type="compositionally biased region" description="Basic and acidic residues" evidence="9">
    <location>
        <begin position="367"/>
        <end position="388"/>
    </location>
</feature>
<evidence type="ECO:0000256" key="3">
    <source>
        <dbReference type="ARBA" id="ARBA00021438"/>
    </source>
</evidence>
<evidence type="ECO:0000256" key="4">
    <source>
        <dbReference type="ARBA" id="ARBA00022517"/>
    </source>
</evidence>
<feature type="region of interest" description="Disordered" evidence="9">
    <location>
        <begin position="248"/>
        <end position="306"/>
    </location>
</feature>
<reference evidence="10 11" key="1">
    <citation type="journal article" date="2016" name="Mol. Biol. Evol.">
        <title>Comparative Genomics of Early-Diverging Mushroom-Forming Fungi Provides Insights into the Origins of Lignocellulose Decay Capabilities.</title>
        <authorList>
            <person name="Nagy L.G."/>
            <person name="Riley R."/>
            <person name="Tritt A."/>
            <person name="Adam C."/>
            <person name="Daum C."/>
            <person name="Floudas D."/>
            <person name="Sun H."/>
            <person name="Yadav J.S."/>
            <person name="Pangilinan J."/>
            <person name="Larsson K.H."/>
            <person name="Matsuura K."/>
            <person name="Barry K."/>
            <person name="Labutti K."/>
            <person name="Kuo R."/>
            <person name="Ohm R.A."/>
            <person name="Bhattacharya S.S."/>
            <person name="Shirouzu T."/>
            <person name="Yoshinaga Y."/>
            <person name="Martin F.M."/>
            <person name="Grigoriev I.V."/>
            <person name="Hibbett D.S."/>
        </authorList>
    </citation>
    <scope>NUCLEOTIDE SEQUENCE [LARGE SCALE GENOMIC DNA]</scope>
    <source>
        <strain evidence="10 11">CBS 109695</strain>
    </source>
</reference>
<dbReference type="GO" id="GO:0005634">
    <property type="term" value="C:nucleus"/>
    <property type="evidence" value="ECO:0007669"/>
    <property type="project" value="UniProtKB-SubCell"/>
</dbReference>
<evidence type="ECO:0000313" key="11">
    <source>
        <dbReference type="Proteomes" id="UP000076532"/>
    </source>
</evidence>
<dbReference type="AlphaFoldDB" id="A0A166NR02"/>
<dbReference type="GO" id="GO:0006364">
    <property type="term" value="P:rRNA processing"/>
    <property type="evidence" value="ECO:0007669"/>
    <property type="project" value="UniProtKB-KW"/>
</dbReference>
<dbReference type="SUPFAM" id="SSF50447">
    <property type="entry name" value="Translation proteins"/>
    <property type="match status" value="1"/>
</dbReference>
<keyword evidence="8" id="KW-0539">Nucleus</keyword>
<keyword evidence="11" id="KW-1185">Reference proteome</keyword>
<evidence type="ECO:0000256" key="5">
    <source>
        <dbReference type="ARBA" id="ARBA00022552"/>
    </source>
</evidence>
<feature type="compositionally biased region" description="Basic and acidic residues" evidence="9">
    <location>
        <begin position="402"/>
        <end position="415"/>
    </location>
</feature>
<evidence type="ECO:0000256" key="1">
    <source>
        <dbReference type="ARBA" id="ARBA00004123"/>
    </source>
</evidence>
<keyword evidence="7" id="KW-0694">RNA-binding</keyword>
<feature type="region of interest" description="Disordered" evidence="9">
    <location>
        <begin position="325"/>
        <end position="526"/>
    </location>
</feature>
<accession>A0A166NR02</accession>
<evidence type="ECO:0000256" key="9">
    <source>
        <dbReference type="SAM" id="MobiDB-lite"/>
    </source>
</evidence>
<dbReference type="GO" id="GO:0000493">
    <property type="term" value="P:box H/ACA snoRNP assembly"/>
    <property type="evidence" value="ECO:0007669"/>
    <property type="project" value="InterPro"/>
</dbReference>
<feature type="compositionally biased region" description="Acidic residues" evidence="9">
    <location>
        <begin position="257"/>
        <end position="271"/>
    </location>
</feature>